<keyword evidence="2" id="KW-0812">Transmembrane</keyword>
<gene>
    <name evidence="3" type="ORF">FRACYDRAFT_250882</name>
</gene>
<feature type="compositionally biased region" description="Low complexity" evidence="1">
    <location>
        <begin position="110"/>
        <end position="134"/>
    </location>
</feature>
<feature type="compositionally biased region" description="Low complexity" evidence="1">
    <location>
        <begin position="323"/>
        <end position="332"/>
    </location>
</feature>
<feature type="region of interest" description="Disordered" evidence="1">
    <location>
        <begin position="246"/>
        <end position="286"/>
    </location>
</feature>
<dbReference type="EMBL" id="KV784385">
    <property type="protein sequence ID" value="OEU07467.1"/>
    <property type="molecule type" value="Genomic_DNA"/>
</dbReference>
<proteinExistence type="predicted"/>
<dbReference type="KEGG" id="fcy:FRACYDRAFT_250882"/>
<evidence type="ECO:0000313" key="4">
    <source>
        <dbReference type="Proteomes" id="UP000095751"/>
    </source>
</evidence>
<name>A0A1E7ENW9_9STRA</name>
<evidence type="ECO:0000256" key="1">
    <source>
        <dbReference type="SAM" id="MobiDB-lite"/>
    </source>
</evidence>
<dbReference type="InParanoid" id="A0A1E7ENW9"/>
<organism evidence="3 4">
    <name type="scientific">Fragilariopsis cylindrus CCMP1102</name>
    <dbReference type="NCBI Taxonomy" id="635003"/>
    <lineage>
        <taxon>Eukaryota</taxon>
        <taxon>Sar</taxon>
        <taxon>Stramenopiles</taxon>
        <taxon>Ochrophyta</taxon>
        <taxon>Bacillariophyta</taxon>
        <taxon>Bacillariophyceae</taxon>
        <taxon>Bacillariophycidae</taxon>
        <taxon>Bacillariales</taxon>
        <taxon>Bacillariaceae</taxon>
        <taxon>Fragilariopsis</taxon>
    </lineage>
</organism>
<feature type="compositionally biased region" description="Low complexity" evidence="1">
    <location>
        <begin position="340"/>
        <end position="353"/>
    </location>
</feature>
<feature type="region of interest" description="Disordered" evidence="1">
    <location>
        <begin position="563"/>
        <end position="590"/>
    </location>
</feature>
<feature type="compositionally biased region" description="Basic residues" evidence="1">
    <location>
        <begin position="415"/>
        <end position="431"/>
    </location>
</feature>
<reference evidence="3 4" key="1">
    <citation type="submission" date="2016-09" db="EMBL/GenBank/DDBJ databases">
        <title>Extensive genetic diversity and differential bi-allelic expression allows diatom success in the polar Southern Ocean.</title>
        <authorList>
            <consortium name="DOE Joint Genome Institute"/>
            <person name="Mock T."/>
            <person name="Otillar R.P."/>
            <person name="Strauss J."/>
            <person name="Dupont C."/>
            <person name="Frickenhaus S."/>
            <person name="Maumus F."/>
            <person name="Mcmullan M."/>
            <person name="Sanges R."/>
            <person name="Schmutz J."/>
            <person name="Toseland A."/>
            <person name="Valas R."/>
            <person name="Veluchamy A."/>
            <person name="Ward B.J."/>
            <person name="Allen A."/>
            <person name="Barry K."/>
            <person name="Falciatore A."/>
            <person name="Ferrante M."/>
            <person name="Fortunato A.E."/>
            <person name="Gloeckner G."/>
            <person name="Gruber A."/>
            <person name="Hipkin R."/>
            <person name="Janech M."/>
            <person name="Kroth P."/>
            <person name="Leese F."/>
            <person name="Lindquist E."/>
            <person name="Lyon B.R."/>
            <person name="Martin J."/>
            <person name="Mayer C."/>
            <person name="Parker M."/>
            <person name="Quesneville H."/>
            <person name="Raymond J."/>
            <person name="Uhlig C."/>
            <person name="Valentin K.U."/>
            <person name="Worden A.Z."/>
            <person name="Armbrust E.V."/>
            <person name="Bowler C."/>
            <person name="Green B."/>
            <person name="Moulton V."/>
            <person name="Van Oosterhout C."/>
            <person name="Grigoriev I."/>
        </authorList>
    </citation>
    <scope>NUCLEOTIDE SEQUENCE [LARGE SCALE GENOMIC DNA]</scope>
    <source>
        <strain evidence="3 4">CCMP1102</strain>
    </source>
</reference>
<feature type="region of interest" description="Disordered" evidence="1">
    <location>
        <begin position="507"/>
        <end position="534"/>
    </location>
</feature>
<feature type="compositionally biased region" description="Low complexity" evidence="1">
    <location>
        <begin position="92"/>
        <end position="102"/>
    </location>
</feature>
<accession>A0A1E7ENW9</accession>
<feature type="region of interest" description="Disordered" evidence="1">
    <location>
        <begin position="323"/>
        <end position="363"/>
    </location>
</feature>
<sequence>MYFDYELFSSKIEKLTSQNTKTKTKKNRGTRRISLLSLSLSLVFIYLVLVSFIYYYNNSSNVSSDDDRIIHSHANVNVNAGRSTDKAPQKAQQRSQEQSSYYEHNKSNKQSSSSQSQSSQSSQSSSQQIMQNQDNNKNQNNHVAFCVLIKDDNAILSEWIAYHYSVFKLRRLIIAVDPHSTQNPNDILKLWGTQVYTKRQLYTIWEDDDYTPEYFYKYQQYEKLPKRIVRTNEILMNKTTGIIYSTPWHKSKNRNKNKKKNKKNGGKNKNNHSPNEEELELEPEPVLQQSQEDIKNDIMKQQNKLFRQHNFNSECYRQLIIESSSSSSSESTSESESDNSSETLSESETSSKTSRIESDSDSSSYWTVHIDTDEYLVPNPVFKLFPNPTSRKDTTTNTNTNSNSNTTTTLSRTSSKNKHKKANKAQQKRKLQKDLTDDDEQYEQKQNKLEEQKQYEYNYIQNYIIPILPKQPTINSLWDYFNQFLNIQAQVQVQVQDTEEQYKIKIDDQQQQQQNNIEERQRQRQRQQQGKATTKTIQACILMPRILFGSNEDRNITIPYKITTTTTNSGDSDNDNDSKSTSTDSTKSKSYWKHKNFDSLRWKYHTNFHSPGFPPKSIIDVSKLDLKKDVMFLNDKVVKSIHAPIVGSKLLRKKRKKKKTTGGGHSNNNNYNNTEFDDFDIDFVHVEGCIITKNQKNIYNTRKLYQPFVIYHYLGSLVNYLSRPDPRRKEMKYILKNRGSNDAIGDTNIIVNNVNVNNNASTSTITSTMKKNDNTNDDNNNDNQAFELWISGWLDHFIDTYGINNTVKVLGGTIFN</sequence>
<feature type="region of interest" description="Disordered" evidence="1">
    <location>
        <begin position="385"/>
        <end position="445"/>
    </location>
</feature>
<protein>
    <submittedName>
        <fullName evidence="3">Uncharacterized protein</fullName>
    </submittedName>
</protein>
<dbReference type="Proteomes" id="UP000095751">
    <property type="component" value="Unassembled WGS sequence"/>
</dbReference>
<feature type="compositionally biased region" description="Low complexity" evidence="1">
    <location>
        <begin position="579"/>
        <end position="589"/>
    </location>
</feature>
<feature type="region of interest" description="Disordered" evidence="1">
    <location>
        <begin position="79"/>
        <end position="134"/>
    </location>
</feature>
<dbReference type="OrthoDB" id="44616at2759"/>
<feature type="transmembrane region" description="Helical" evidence="2">
    <location>
        <begin position="33"/>
        <end position="56"/>
    </location>
</feature>
<keyword evidence="4" id="KW-1185">Reference proteome</keyword>
<keyword evidence="2" id="KW-0472">Membrane</keyword>
<feature type="region of interest" description="Disordered" evidence="1">
    <location>
        <begin position="652"/>
        <end position="671"/>
    </location>
</feature>
<evidence type="ECO:0000313" key="3">
    <source>
        <dbReference type="EMBL" id="OEU07467.1"/>
    </source>
</evidence>
<feature type="compositionally biased region" description="Low complexity" evidence="1">
    <location>
        <begin position="395"/>
        <end position="414"/>
    </location>
</feature>
<evidence type="ECO:0000256" key="2">
    <source>
        <dbReference type="SAM" id="Phobius"/>
    </source>
</evidence>
<dbReference type="AlphaFoldDB" id="A0A1E7ENW9"/>
<keyword evidence="2" id="KW-1133">Transmembrane helix</keyword>
<feature type="compositionally biased region" description="Basic residues" evidence="1">
    <location>
        <begin position="249"/>
        <end position="270"/>
    </location>
</feature>